<dbReference type="GO" id="GO:0005737">
    <property type="term" value="C:cytoplasm"/>
    <property type="evidence" value="ECO:0007669"/>
    <property type="project" value="TreeGrafter"/>
</dbReference>
<dbReference type="EMBL" id="UFAJ01000060">
    <property type="protein sequence ID" value="SSD58882.1"/>
    <property type="molecule type" value="Genomic_DNA"/>
</dbReference>
<proteinExistence type="inferred from homology"/>
<dbReference type="PANTHER" id="PTHR43570">
    <property type="entry name" value="ALDEHYDE DEHYDROGENASE"/>
    <property type="match status" value="1"/>
</dbReference>
<feature type="active site" evidence="4 5">
    <location>
        <position position="228"/>
    </location>
</feature>
<dbReference type="Proteomes" id="UP000262825">
    <property type="component" value="Unassembled WGS sequence"/>
</dbReference>
<evidence type="ECO:0000256" key="3">
    <source>
        <dbReference type="PIRNR" id="PIRNR036492"/>
    </source>
</evidence>
<feature type="domain" description="Aldehyde dehydrogenase" evidence="7">
    <location>
        <begin position="37"/>
        <end position="454"/>
    </location>
</feature>
<accession>A0A376B2N7</accession>
<evidence type="ECO:0000313" key="8">
    <source>
        <dbReference type="EMBL" id="SSD58882.1"/>
    </source>
</evidence>
<keyword evidence="2 3" id="KW-0560">Oxidoreductase</keyword>
<dbReference type="InterPro" id="IPR012394">
    <property type="entry name" value="Aldehyde_DH_NAD(P)"/>
</dbReference>
<dbReference type="AlphaFoldDB" id="A0A376B2N7"/>
<comment type="similarity">
    <text evidence="1 3 6">Belongs to the aldehyde dehydrogenase family.</text>
</comment>
<gene>
    <name evidence="8" type="ORF">SCODWIG_00643</name>
</gene>
<organism evidence="8 9">
    <name type="scientific">Saccharomycodes ludwigii</name>
    <dbReference type="NCBI Taxonomy" id="36035"/>
    <lineage>
        <taxon>Eukaryota</taxon>
        <taxon>Fungi</taxon>
        <taxon>Dikarya</taxon>
        <taxon>Ascomycota</taxon>
        <taxon>Saccharomycotina</taxon>
        <taxon>Saccharomycetes</taxon>
        <taxon>Saccharomycodales</taxon>
        <taxon>Saccharomycodaceae</taxon>
        <taxon>Saccharomycodes</taxon>
    </lineage>
</organism>
<dbReference type="PANTHER" id="PTHR43570:SF16">
    <property type="entry name" value="ALDEHYDE DEHYDROGENASE TYPE III, ISOFORM Q"/>
    <property type="match status" value="1"/>
</dbReference>
<dbReference type="InterPro" id="IPR029510">
    <property type="entry name" value="Ald_DH_CS_GLU"/>
</dbReference>
<dbReference type="InterPro" id="IPR016163">
    <property type="entry name" value="Ald_DH_C"/>
</dbReference>
<dbReference type="InterPro" id="IPR016160">
    <property type="entry name" value="Ald_DH_CS_CYS"/>
</dbReference>
<evidence type="ECO:0000256" key="6">
    <source>
        <dbReference type="RuleBase" id="RU003345"/>
    </source>
</evidence>
<reference evidence="9" key="1">
    <citation type="submission" date="2018-06" db="EMBL/GenBank/DDBJ databases">
        <authorList>
            <person name="Guldener U."/>
        </authorList>
    </citation>
    <scope>NUCLEOTIDE SEQUENCE [LARGE SCALE GENOMIC DNA]</scope>
    <source>
        <strain evidence="9">UTAD17</strain>
    </source>
</reference>
<dbReference type="InterPro" id="IPR016161">
    <property type="entry name" value="Ald_DH/histidinol_DH"/>
</dbReference>
<dbReference type="PROSITE" id="PS00070">
    <property type="entry name" value="ALDEHYDE_DEHYDR_CYS"/>
    <property type="match status" value="1"/>
</dbReference>
<keyword evidence="9" id="KW-1185">Reference proteome</keyword>
<evidence type="ECO:0000256" key="5">
    <source>
        <dbReference type="PROSITE-ProRule" id="PRU10007"/>
    </source>
</evidence>
<name>A0A376B2N7_9ASCO</name>
<evidence type="ECO:0000256" key="1">
    <source>
        <dbReference type="ARBA" id="ARBA00009986"/>
    </source>
</evidence>
<sequence>MSFYTPLDSISRYIETCNKYHNEHQKRLNLNNENEELQYRLTLLKKLYFAVKDNMEEIILCLYQDFHKSRQEVVSGEIISLLSNILDLIKNLPQWIKNRKVHSDLPLFHNSQVEIQRIPYGTCCIIGPSNFPVLLLLDPLACALAGGNSVILKPSELTPKTTVTITSIIEKTFQDYDGLVKVINGGPLETMEIFNGPLVNKVFYTGSPAVGKIIMKMASEQLIPVTLELGGKSPVFITPSVNLEKLEDIVRRIYFSSFGNAGQICMAADYILCHKDVYIKFIACCKKIYNEMFLNITYKTEYTHMISERAYDKIIKILKRTNAKEIYHLGESNQVELFIPPTLLIDVNWEDSSMEMENFGPILPILQYENLDDCLDNIISKPRRSHPLAEYIFSQDKLEIQYIQNRLKSGGCCINDTLLHVLLDCAPFSGIGSSGFGSYHSEWSYNCFTHERTVLNRPFDADPDNSRFRCPPYSKEKSDFLEHNVLPKEWFSREE</sequence>
<dbReference type="PIRSF" id="PIRSF036492">
    <property type="entry name" value="ALDH"/>
    <property type="match status" value="1"/>
</dbReference>
<evidence type="ECO:0000256" key="4">
    <source>
        <dbReference type="PIRSR" id="PIRSR036492-1"/>
    </source>
</evidence>
<dbReference type="InterPro" id="IPR016162">
    <property type="entry name" value="Ald_DH_N"/>
</dbReference>
<feature type="active site" evidence="4">
    <location>
        <position position="265"/>
    </location>
</feature>
<evidence type="ECO:0000259" key="7">
    <source>
        <dbReference type="Pfam" id="PF00171"/>
    </source>
</evidence>
<dbReference type="GO" id="GO:0004029">
    <property type="term" value="F:aldehyde dehydrogenase (NAD+) activity"/>
    <property type="evidence" value="ECO:0007669"/>
    <property type="project" value="TreeGrafter"/>
</dbReference>
<dbReference type="GO" id="GO:0006081">
    <property type="term" value="P:aldehyde metabolic process"/>
    <property type="evidence" value="ECO:0007669"/>
    <property type="project" value="InterPro"/>
</dbReference>
<dbReference type="Gene3D" id="3.40.605.10">
    <property type="entry name" value="Aldehyde Dehydrogenase, Chain A, domain 1"/>
    <property type="match status" value="1"/>
</dbReference>
<dbReference type="Pfam" id="PF00171">
    <property type="entry name" value="Aldedh"/>
    <property type="match status" value="1"/>
</dbReference>
<evidence type="ECO:0000313" key="9">
    <source>
        <dbReference type="Proteomes" id="UP000262825"/>
    </source>
</evidence>
<dbReference type="VEuPathDB" id="FungiDB:SCODWIG_00643"/>
<protein>
    <recommendedName>
        <fullName evidence="3">Aldehyde dehydrogenase</fullName>
    </recommendedName>
</protein>
<evidence type="ECO:0000256" key="2">
    <source>
        <dbReference type="ARBA" id="ARBA00023002"/>
    </source>
</evidence>
<dbReference type="Gene3D" id="3.40.309.10">
    <property type="entry name" value="Aldehyde Dehydrogenase, Chain A, domain 2"/>
    <property type="match status" value="1"/>
</dbReference>
<dbReference type="InterPro" id="IPR015590">
    <property type="entry name" value="Aldehyde_DH_dom"/>
</dbReference>
<dbReference type="PROSITE" id="PS00687">
    <property type="entry name" value="ALDEHYDE_DEHYDR_GLU"/>
    <property type="match status" value="1"/>
</dbReference>
<dbReference type="SUPFAM" id="SSF53720">
    <property type="entry name" value="ALDH-like"/>
    <property type="match status" value="1"/>
</dbReference>